<evidence type="ECO:0000313" key="2">
    <source>
        <dbReference type="Proteomes" id="UP000259073"/>
    </source>
</evidence>
<dbReference type="Proteomes" id="UP000259073">
    <property type="component" value="Segment"/>
</dbReference>
<evidence type="ECO:0000313" key="1">
    <source>
        <dbReference type="EMBL" id="AXH47768.1"/>
    </source>
</evidence>
<name>A0A345KXL6_9CAUD</name>
<organism evidence="1 2">
    <name type="scientific">Mycobacterium phage Kwksand96</name>
    <dbReference type="NCBI Taxonomy" id="2250302"/>
    <lineage>
        <taxon>Viruses</taxon>
        <taxon>Duplodnaviria</taxon>
        <taxon>Heunggongvirae</taxon>
        <taxon>Uroviricota</taxon>
        <taxon>Caudoviricetes</taxon>
        <taxon>Bclasvirinae</taxon>
        <taxon>Pegunavirus</taxon>
        <taxon>Pegunavirus oline</taxon>
    </lineage>
</organism>
<accession>A0A345KXL6</accession>
<sequence length="74" mass="7858">MTAMHEALICKHCRTEVLPAGDGSHRHRRTNKNTCEVEPYGFHAEPIGTSCGDHPANSCLGASGAVPLRGQSST</sequence>
<dbReference type="EMBL" id="MH513973">
    <property type="protein sequence ID" value="AXH47768.1"/>
    <property type="molecule type" value="Genomic_DNA"/>
</dbReference>
<proteinExistence type="predicted"/>
<reference evidence="1 2" key="1">
    <citation type="submission" date="2018-06" db="EMBL/GenBank/DDBJ databases">
        <authorList>
            <person name="Fast K.M."/>
            <person name="Jones K.D."/>
            <person name="Larrimore J.D."/>
            <person name="Newburn J.T."/>
            <person name="Pritchett N.C."/>
            <person name="Schellhammer P.K."/>
            <person name="Keener T."/>
            <person name="Sandel M.W."/>
            <person name="Butela K.A."/>
            <person name="Garlena R.A."/>
            <person name="Russell D.A."/>
            <person name="Pope W.H."/>
            <person name="Jacobs-Sera D."/>
            <person name="Hatfull G.F."/>
        </authorList>
    </citation>
    <scope>NUCLEOTIDE SEQUENCE [LARGE SCALE GENOMIC DNA]</scope>
</reference>
<protein>
    <submittedName>
        <fullName evidence="1">Uncharacterized protein</fullName>
    </submittedName>
</protein>
<gene>
    <name evidence="1" type="primary">70</name>
    <name evidence="1" type="ORF">SEA_KWKSAND96_70</name>
</gene>